<dbReference type="InParanoid" id="F0YID6"/>
<dbReference type="Pfam" id="PF20330">
    <property type="entry name" value="DUF6625"/>
    <property type="match status" value="1"/>
</dbReference>
<dbReference type="RefSeq" id="XP_009040172.1">
    <property type="nucleotide sequence ID" value="XM_009041924.1"/>
</dbReference>
<evidence type="ECO:0000256" key="1">
    <source>
        <dbReference type="SAM" id="Phobius"/>
    </source>
</evidence>
<keyword evidence="1" id="KW-1133">Transmembrane helix</keyword>
<dbReference type="KEGG" id="aaf:AURANDRAFT_66671"/>
<name>F0YID6_AURAN</name>
<gene>
    <name evidence="2" type="ORF">AURANDRAFT_66671</name>
</gene>
<dbReference type="EMBL" id="GL833144">
    <property type="protein sequence ID" value="EGB05043.1"/>
    <property type="molecule type" value="Genomic_DNA"/>
</dbReference>
<dbReference type="AlphaFoldDB" id="F0YID6"/>
<proteinExistence type="predicted"/>
<keyword evidence="1" id="KW-0812">Transmembrane</keyword>
<organism evidence="3">
    <name type="scientific">Aureococcus anophagefferens</name>
    <name type="common">Harmful bloom alga</name>
    <dbReference type="NCBI Taxonomy" id="44056"/>
    <lineage>
        <taxon>Eukaryota</taxon>
        <taxon>Sar</taxon>
        <taxon>Stramenopiles</taxon>
        <taxon>Ochrophyta</taxon>
        <taxon>Pelagophyceae</taxon>
        <taxon>Pelagomonadales</taxon>
        <taxon>Pelagomonadaceae</taxon>
        <taxon>Aureococcus</taxon>
    </lineage>
</organism>
<dbReference type="Proteomes" id="UP000002729">
    <property type="component" value="Unassembled WGS sequence"/>
</dbReference>
<feature type="transmembrane region" description="Helical" evidence="1">
    <location>
        <begin position="7"/>
        <end position="24"/>
    </location>
</feature>
<keyword evidence="3" id="KW-1185">Reference proteome</keyword>
<evidence type="ECO:0000313" key="2">
    <source>
        <dbReference type="EMBL" id="EGB05043.1"/>
    </source>
</evidence>
<keyword evidence="1" id="KW-0472">Membrane</keyword>
<dbReference type="InterPro" id="IPR046733">
    <property type="entry name" value="DUF6625"/>
</dbReference>
<dbReference type="OMA" id="HAWERIP"/>
<dbReference type="eggNOG" id="ENOG502SPSQ">
    <property type="taxonomic scope" value="Eukaryota"/>
</dbReference>
<dbReference type="GeneID" id="20225893"/>
<reference evidence="2 3" key="1">
    <citation type="journal article" date="2011" name="Proc. Natl. Acad. Sci. U.S.A.">
        <title>Niche of harmful alga Aureococcus anophagefferens revealed through ecogenomics.</title>
        <authorList>
            <person name="Gobler C.J."/>
            <person name="Berry D.L."/>
            <person name="Dyhrman S.T."/>
            <person name="Wilhelm S.W."/>
            <person name="Salamov A."/>
            <person name="Lobanov A.V."/>
            <person name="Zhang Y."/>
            <person name="Collier J.L."/>
            <person name="Wurch L.L."/>
            <person name="Kustka A.B."/>
            <person name="Dill B.D."/>
            <person name="Shah M."/>
            <person name="VerBerkmoes N.C."/>
            <person name="Kuo A."/>
            <person name="Terry A."/>
            <person name="Pangilinan J."/>
            <person name="Lindquist E.A."/>
            <person name="Lucas S."/>
            <person name="Paulsen I.T."/>
            <person name="Hattenrath-Lehmann T.K."/>
            <person name="Talmage S.C."/>
            <person name="Walker E.A."/>
            <person name="Koch F."/>
            <person name="Burson A.M."/>
            <person name="Marcoval M.A."/>
            <person name="Tang Y.Z."/>
            <person name="Lecleir G.R."/>
            <person name="Coyne K.J."/>
            <person name="Berg G.M."/>
            <person name="Bertrand E.M."/>
            <person name="Saito M.A."/>
            <person name="Gladyshev V.N."/>
            <person name="Grigoriev I.V."/>
        </authorList>
    </citation>
    <scope>NUCLEOTIDE SEQUENCE [LARGE SCALE GENOMIC DNA]</scope>
    <source>
        <strain evidence="3">CCMP 1984</strain>
    </source>
</reference>
<evidence type="ECO:0000313" key="3">
    <source>
        <dbReference type="Proteomes" id="UP000002729"/>
    </source>
</evidence>
<sequence>MRLRNQFIWLVAAGGAVVGVRWLLERPVRCGASALVPEAALEAALEAAPLPAAPPAAAAPPATPRRRRAGILYLRITSATEATRAGTSPWPQWLPAVEASAAANADEVAYYFAGPATNFSCPNCVSIPTDLDALLGRVEAHLGVDRAKVSVKSLKHKICDLKPMWPTLFPEVAAAHEFVGYADLDVIFGDLAAEVRALRDGDDLLVPSSWYPAPLANGNFLLFRSERRVLDIFRRHAGWREALTTPGYDVYDEWHGKAPERTFMHALLEEHLNGRLRPRPTARLFLQDVVGPRNLWDRPASVRVRWERGALTAAYDGPCVCAKDMVPQFSIAQCAQCVRRPGEKLEDVVVTRELEVLAYHMLSAKFHVRDVEPRLANCSRFDLTKADDSLKHTFACR</sequence>
<protein>
    <submittedName>
        <fullName evidence="2">Uncharacterized protein</fullName>
    </submittedName>
</protein>
<accession>F0YID6</accession>
<dbReference type="OrthoDB" id="10568736at2759"/>